<protein>
    <submittedName>
        <fullName evidence="2">Isocitrate lyase/phosphoenolpyruvate mutase family protein</fullName>
    </submittedName>
</protein>
<keyword evidence="1" id="KW-0479">Metal-binding</keyword>
<organism evidence="2 3">
    <name type="scientific">Luteimonas notoginsengisoli</name>
    <dbReference type="NCBI Taxonomy" id="1578200"/>
    <lineage>
        <taxon>Bacteria</taxon>
        <taxon>Pseudomonadati</taxon>
        <taxon>Pseudomonadota</taxon>
        <taxon>Gammaproteobacteria</taxon>
        <taxon>Lysobacterales</taxon>
        <taxon>Lysobacteraceae</taxon>
        <taxon>Luteimonas</taxon>
    </lineage>
</organism>
<dbReference type="CDD" id="cd00377">
    <property type="entry name" value="ICL_PEPM"/>
    <property type="match status" value="1"/>
</dbReference>
<proteinExistence type="predicted"/>
<dbReference type="GO" id="GO:0016829">
    <property type="term" value="F:lyase activity"/>
    <property type="evidence" value="ECO:0007669"/>
    <property type="project" value="UniProtKB-KW"/>
</dbReference>
<sequence length="268" mass="27646">MTLSPHAQFVALHDTDVPLLLPNAWDAASARLWQEAGATAVATSSAAVAWALGHADGGRLPREALLESLRGILRVVSVPVSVNVEDGYSDDPRAVADLLRSIVAAGAVGVNLEDGGGAPTLLVDKIRAIREPGGAAPLFVNARTDVYLRGLAKGDEAVAMTVERLTAYRDAGADGGFVPGLASTDDAAKIVAAVPGLAINVMAMPGLPSIDALMQAGVRRISAGPALFRNAYGTAEASVKAWLGGDFAPSFANALDYARLNALFERPE</sequence>
<dbReference type="PANTHER" id="PTHR42905">
    <property type="entry name" value="PHOSPHOENOLPYRUVATE CARBOXYLASE"/>
    <property type="match status" value="1"/>
</dbReference>
<dbReference type="InterPro" id="IPR015813">
    <property type="entry name" value="Pyrv/PenolPyrv_kinase-like_dom"/>
</dbReference>
<dbReference type="PANTHER" id="PTHR42905:SF16">
    <property type="entry name" value="CARBOXYPHOSPHONOENOLPYRUVATE PHOSPHONOMUTASE-LIKE PROTEIN (AFU_ORTHOLOGUE AFUA_5G07230)"/>
    <property type="match status" value="1"/>
</dbReference>
<comment type="caution">
    <text evidence="2">The sequence shown here is derived from an EMBL/GenBank/DDBJ whole genome shotgun (WGS) entry which is preliminary data.</text>
</comment>
<dbReference type="InterPro" id="IPR040442">
    <property type="entry name" value="Pyrv_kinase-like_dom_sf"/>
</dbReference>
<evidence type="ECO:0000313" key="2">
    <source>
        <dbReference type="EMBL" id="MFC3661352.1"/>
    </source>
</evidence>
<keyword evidence="2" id="KW-0456">Lyase</keyword>
<evidence type="ECO:0000256" key="1">
    <source>
        <dbReference type="ARBA" id="ARBA00022723"/>
    </source>
</evidence>
<dbReference type="SUPFAM" id="SSF51621">
    <property type="entry name" value="Phosphoenolpyruvate/pyruvate domain"/>
    <property type="match status" value="1"/>
</dbReference>
<dbReference type="Pfam" id="PF13714">
    <property type="entry name" value="PEP_mutase"/>
    <property type="match status" value="1"/>
</dbReference>
<dbReference type="EMBL" id="JBHRYF010000014">
    <property type="protein sequence ID" value="MFC3661352.1"/>
    <property type="molecule type" value="Genomic_DNA"/>
</dbReference>
<dbReference type="Gene3D" id="3.20.20.60">
    <property type="entry name" value="Phosphoenolpyruvate-binding domains"/>
    <property type="match status" value="1"/>
</dbReference>
<name>A0ABV7UWG7_9GAMM</name>
<dbReference type="RefSeq" id="WP_386712613.1">
    <property type="nucleotide sequence ID" value="NZ_JBHRYF010000014.1"/>
</dbReference>
<reference evidence="3" key="1">
    <citation type="journal article" date="2019" name="Int. J. Syst. Evol. Microbiol.">
        <title>The Global Catalogue of Microorganisms (GCM) 10K type strain sequencing project: providing services to taxonomists for standard genome sequencing and annotation.</title>
        <authorList>
            <consortium name="The Broad Institute Genomics Platform"/>
            <consortium name="The Broad Institute Genome Sequencing Center for Infectious Disease"/>
            <person name="Wu L."/>
            <person name="Ma J."/>
        </authorList>
    </citation>
    <scope>NUCLEOTIDE SEQUENCE [LARGE SCALE GENOMIC DNA]</scope>
    <source>
        <strain evidence="3">KCTC 42211</strain>
    </source>
</reference>
<dbReference type="InterPro" id="IPR039556">
    <property type="entry name" value="ICL/PEPM"/>
</dbReference>
<accession>A0ABV7UWG7</accession>
<evidence type="ECO:0000313" key="3">
    <source>
        <dbReference type="Proteomes" id="UP001595724"/>
    </source>
</evidence>
<keyword evidence="3" id="KW-1185">Reference proteome</keyword>
<dbReference type="Proteomes" id="UP001595724">
    <property type="component" value="Unassembled WGS sequence"/>
</dbReference>
<gene>
    <name evidence="2" type="ORF">ACFOM9_14920</name>
</gene>